<reference evidence="7 8" key="1">
    <citation type="journal article" date="2014" name="PLoS Genet.">
        <title>The Genome of Spironucleus salmonicida Highlights a Fish Pathogen Adapted to Fluctuating Environments.</title>
        <authorList>
            <person name="Xu F."/>
            <person name="Jerlstrom-Hultqvist J."/>
            <person name="Einarsson E."/>
            <person name="Astvaldsson A."/>
            <person name="Svard S.G."/>
            <person name="Andersson J.O."/>
        </authorList>
    </citation>
    <scope>NUCLEOTIDE SEQUENCE</scope>
    <source>
        <strain evidence="8">ATCC 50377</strain>
    </source>
</reference>
<dbReference type="InterPro" id="IPR013083">
    <property type="entry name" value="Znf_RING/FYVE/PHD"/>
</dbReference>
<dbReference type="InterPro" id="IPR017907">
    <property type="entry name" value="Znf_RING_CS"/>
</dbReference>
<dbReference type="PROSITE" id="PS50089">
    <property type="entry name" value="ZF_RING_2"/>
    <property type="match status" value="1"/>
</dbReference>
<reference evidence="8" key="2">
    <citation type="submission" date="2020-12" db="EMBL/GenBank/DDBJ databases">
        <title>New Spironucleus salmonicida genome in near-complete chromosomes.</title>
        <authorList>
            <person name="Xu F."/>
            <person name="Kurt Z."/>
            <person name="Jimenez-Gonzalez A."/>
            <person name="Astvaldsson A."/>
            <person name="Andersson J.O."/>
            <person name="Svard S.G."/>
        </authorList>
    </citation>
    <scope>NUCLEOTIDE SEQUENCE</scope>
    <source>
        <strain evidence="8">ATCC 50377</strain>
    </source>
</reference>
<evidence type="ECO:0000256" key="1">
    <source>
        <dbReference type="ARBA" id="ARBA00022723"/>
    </source>
</evidence>
<gene>
    <name evidence="7" type="ORF">SS50377_16190</name>
    <name evidence="8" type="ORF">SS50377_21108</name>
</gene>
<dbReference type="Proteomes" id="UP000018208">
    <property type="component" value="Unassembled WGS sequence"/>
</dbReference>
<evidence type="ECO:0000256" key="3">
    <source>
        <dbReference type="ARBA" id="ARBA00022833"/>
    </source>
</evidence>
<evidence type="ECO:0000256" key="5">
    <source>
        <dbReference type="SAM" id="Coils"/>
    </source>
</evidence>
<dbReference type="SMART" id="SM00184">
    <property type="entry name" value="RING"/>
    <property type="match status" value="1"/>
</dbReference>
<accession>V6LH57</accession>
<evidence type="ECO:0000313" key="8">
    <source>
        <dbReference type="EMBL" id="KAH0577754.1"/>
    </source>
</evidence>
<evidence type="ECO:0000313" key="9">
    <source>
        <dbReference type="Proteomes" id="UP000018208"/>
    </source>
</evidence>
<dbReference type="SUPFAM" id="SSF57850">
    <property type="entry name" value="RING/U-box"/>
    <property type="match status" value="1"/>
</dbReference>
<dbReference type="InterPro" id="IPR001841">
    <property type="entry name" value="Znf_RING"/>
</dbReference>
<dbReference type="PROSITE" id="PS00518">
    <property type="entry name" value="ZF_RING_1"/>
    <property type="match status" value="1"/>
</dbReference>
<dbReference type="GO" id="GO:0008270">
    <property type="term" value="F:zinc ion binding"/>
    <property type="evidence" value="ECO:0007669"/>
    <property type="project" value="UniProtKB-KW"/>
</dbReference>
<keyword evidence="3" id="KW-0862">Zinc</keyword>
<protein>
    <submittedName>
        <fullName evidence="7">Zinc finger, C3HC4 type (RING finger) domain-containing protein</fullName>
    </submittedName>
</protein>
<keyword evidence="1" id="KW-0479">Metal-binding</keyword>
<dbReference type="Gene3D" id="3.30.40.10">
    <property type="entry name" value="Zinc/RING finger domain, C3HC4 (zinc finger)"/>
    <property type="match status" value="1"/>
</dbReference>
<keyword evidence="9" id="KW-1185">Reference proteome</keyword>
<sequence length="166" mass="19672">MNEIKQFINQEVKIQGQCPMCFSKLRKIFIINCGHLYCEQCIKSIKQCVVCKEKISSKQQIFGIEYQENELQKTQLNLRDKRQKIMQAELDKVTKDLTSLQEVQNTYNFHYQGLINSELQAQEELDKLQNNYDQVYQSTVFAKDRICILKELSKQIELQQKKINLL</sequence>
<feature type="coiled-coil region" evidence="5">
    <location>
        <begin position="64"/>
        <end position="138"/>
    </location>
</feature>
<dbReference type="VEuPathDB" id="GiardiaDB:SS50377_21108"/>
<organism evidence="7">
    <name type="scientific">Spironucleus salmonicida</name>
    <dbReference type="NCBI Taxonomy" id="348837"/>
    <lineage>
        <taxon>Eukaryota</taxon>
        <taxon>Metamonada</taxon>
        <taxon>Diplomonadida</taxon>
        <taxon>Hexamitidae</taxon>
        <taxon>Hexamitinae</taxon>
        <taxon>Spironucleus</taxon>
    </lineage>
</organism>
<dbReference type="CDD" id="cd16449">
    <property type="entry name" value="RING-HC"/>
    <property type="match status" value="1"/>
</dbReference>
<evidence type="ECO:0000313" key="7">
    <source>
        <dbReference type="EMBL" id="EST43890.1"/>
    </source>
</evidence>
<dbReference type="OrthoDB" id="6105938at2759"/>
<dbReference type="Pfam" id="PF13920">
    <property type="entry name" value="zf-C3HC4_3"/>
    <property type="match status" value="1"/>
</dbReference>
<dbReference type="EMBL" id="AUWU02000001">
    <property type="protein sequence ID" value="KAH0577754.1"/>
    <property type="molecule type" value="Genomic_DNA"/>
</dbReference>
<dbReference type="AlphaFoldDB" id="V6LH57"/>
<evidence type="ECO:0000259" key="6">
    <source>
        <dbReference type="PROSITE" id="PS50089"/>
    </source>
</evidence>
<evidence type="ECO:0000256" key="2">
    <source>
        <dbReference type="ARBA" id="ARBA00022771"/>
    </source>
</evidence>
<keyword evidence="5" id="KW-0175">Coiled coil</keyword>
<evidence type="ECO:0000256" key="4">
    <source>
        <dbReference type="PROSITE-ProRule" id="PRU00175"/>
    </source>
</evidence>
<dbReference type="EMBL" id="KI546130">
    <property type="protein sequence ID" value="EST43890.1"/>
    <property type="molecule type" value="Genomic_DNA"/>
</dbReference>
<keyword evidence="2 4" id="KW-0863">Zinc-finger</keyword>
<proteinExistence type="predicted"/>
<feature type="domain" description="RING-type" evidence="6">
    <location>
        <begin position="18"/>
        <end position="52"/>
    </location>
</feature>
<name>V6LH57_9EUKA</name>